<keyword evidence="5" id="KW-0029">Amino-acid transport</keyword>
<dbReference type="AlphaFoldDB" id="A0A3P5WWX3"/>
<dbReference type="PANTHER" id="PTHR43820:SF4">
    <property type="entry name" value="HIGH-AFFINITY BRANCHED-CHAIN AMINO ACID TRANSPORT ATP-BINDING PROTEIN LIVF"/>
    <property type="match status" value="1"/>
</dbReference>
<sequence length="236" mass="24983">MSLLELSGLRAGYGAQDVIRGISLSVAEGEFAALVGPNGHGKTTVLRAISGLLRARGGQILLAGQPLTRLRPDRIVAAGVVHVPQGDLLFPGMSVLDNLRMGACLPAAAAEEKRRLEEVFTLLPKLRDRQGQLASTLSGGERRMVGIGRGLMTGGRILMLDEPSLGLAPIVIDQIYDLVQQLAKSGRTILVVEENAVRIADMADRMYLLDNGEIAWAGTGAGFLSSPEIFATYLGG</sequence>
<accession>A0A3P5WWX3</accession>
<evidence type="ECO:0000313" key="7">
    <source>
        <dbReference type="EMBL" id="VDC26375.1"/>
    </source>
</evidence>
<dbReference type="CDD" id="cd03224">
    <property type="entry name" value="ABC_TM1139_LivF_branched"/>
    <property type="match status" value="1"/>
</dbReference>
<dbReference type="Pfam" id="PF00005">
    <property type="entry name" value="ABC_tran"/>
    <property type="match status" value="1"/>
</dbReference>
<dbReference type="PROSITE" id="PS50893">
    <property type="entry name" value="ABC_TRANSPORTER_2"/>
    <property type="match status" value="1"/>
</dbReference>
<dbReference type="InterPro" id="IPR003439">
    <property type="entry name" value="ABC_transporter-like_ATP-bd"/>
</dbReference>
<evidence type="ECO:0000256" key="4">
    <source>
        <dbReference type="ARBA" id="ARBA00022840"/>
    </source>
</evidence>
<evidence type="ECO:0000259" key="6">
    <source>
        <dbReference type="PROSITE" id="PS50893"/>
    </source>
</evidence>
<dbReference type="InterPro" id="IPR017871">
    <property type="entry name" value="ABC_transporter-like_CS"/>
</dbReference>
<dbReference type="EMBL" id="UXAW01000053">
    <property type="protein sequence ID" value="VDC26375.1"/>
    <property type="molecule type" value="Genomic_DNA"/>
</dbReference>
<dbReference type="Gene3D" id="3.40.50.300">
    <property type="entry name" value="P-loop containing nucleotide triphosphate hydrolases"/>
    <property type="match status" value="1"/>
</dbReference>
<keyword evidence="3" id="KW-0547">Nucleotide-binding</keyword>
<evidence type="ECO:0000256" key="2">
    <source>
        <dbReference type="ARBA" id="ARBA00022448"/>
    </source>
</evidence>
<dbReference type="GO" id="GO:0016887">
    <property type="term" value="F:ATP hydrolysis activity"/>
    <property type="evidence" value="ECO:0007669"/>
    <property type="project" value="InterPro"/>
</dbReference>
<evidence type="ECO:0000256" key="3">
    <source>
        <dbReference type="ARBA" id="ARBA00022741"/>
    </source>
</evidence>
<dbReference type="GO" id="GO:0015807">
    <property type="term" value="P:L-amino acid transport"/>
    <property type="evidence" value="ECO:0007669"/>
    <property type="project" value="TreeGrafter"/>
</dbReference>
<reference evidence="7 8" key="1">
    <citation type="submission" date="2018-11" db="EMBL/GenBank/DDBJ databases">
        <authorList>
            <person name="Criscuolo A."/>
        </authorList>
    </citation>
    <scope>NUCLEOTIDE SEQUENCE [LARGE SCALE GENOMIC DNA]</scope>
    <source>
        <strain evidence="7">ACIP111625</strain>
    </source>
</reference>
<dbReference type="InterPro" id="IPR052156">
    <property type="entry name" value="BCAA_Transport_ATP-bd_LivF"/>
</dbReference>
<organism evidence="7 8">
    <name type="scientific">Pseudogemmobacter humi</name>
    <dbReference type="NCBI Taxonomy" id="2483812"/>
    <lineage>
        <taxon>Bacteria</taxon>
        <taxon>Pseudomonadati</taxon>
        <taxon>Pseudomonadota</taxon>
        <taxon>Alphaproteobacteria</taxon>
        <taxon>Rhodobacterales</taxon>
        <taxon>Paracoccaceae</taxon>
        <taxon>Pseudogemmobacter</taxon>
    </lineage>
</organism>
<name>A0A3P5WWX3_9RHOB</name>
<evidence type="ECO:0000256" key="1">
    <source>
        <dbReference type="ARBA" id="ARBA00005417"/>
    </source>
</evidence>
<dbReference type="InterPro" id="IPR003593">
    <property type="entry name" value="AAA+_ATPase"/>
</dbReference>
<dbReference type="GO" id="GO:0015658">
    <property type="term" value="F:branched-chain amino acid transmembrane transporter activity"/>
    <property type="evidence" value="ECO:0007669"/>
    <property type="project" value="TreeGrafter"/>
</dbReference>
<dbReference type="SMART" id="SM00382">
    <property type="entry name" value="AAA"/>
    <property type="match status" value="1"/>
</dbReference>
<dbReference type="RefSeq" id="WP_124086042.1">
    <property type="nucleotide sequence ID" value="NZ_UXAW01000053.1"/>
</dbReference>
<keyword evidence="2" id="KW-0813">Transport</keyword>
<evidence type="ECO:0000256" key="5">
    <source>
        <dbReference type="ARBA" id="ARBA00022970"/>
    </source>
</evidence>
<dbReference type="PROSITE" id="PS00211">
    <property type="entry name" value="ABC_TRANSPORTER_1"/>
    <property type="match status" value="1"/>
</dbReference>
<dbReference type="PANTHER" id="PTHR43820">
    <property type="entry name" value="HIGH-AFFINITY BRANCHED-CHAIN AMINO ACID TRANSPORT ATP-BINDING PROTEIN LIVF"/>
    <property type="match status" value="1"/>
</dbReference>
<dbReference type="InterPro" id="IPR027417">
    <property type="entry name" value="P-loop_NTPase"/>
</dbReference>
<dbReference type="Proteomes" id="UP000277498">
    <property type="component" value="Unassembled WGS sequence"/>
</dbReference>
<evidence type="ECO:0000313" key="8">
    <source>
        <dbReference type="Proteomes" id="UP000277498"/>
    </source>
</evidence>
<proteinExistence type="inferred from homology"/>
<gene>
    <name evidence="7" type="primary">livF_8</name>
    <name evidence="7" type="ORF">XINFAN_01624</name>
</gene>
<keyword evidence="8" id="KW-1185">Reference proteome</keyword>
<dbReference type="OrthoDB" id="9806149at2"/>
<protein>
    <submittedName>
        <fullName evidence="7">High-affinity branched-chain amino acid transport ATP-binding protein LivF</fullName>
    </submittedName>
</protein>
<feature type="domain" description="ABC transporter" evidence="6">
    <location>
        <begin position="4"/>
        <end position="236"/>
    </location>
</feature>
<keyword evidence="4 7" id="KW-0067">ATP-binding</keyword>
<comment type="similarity">
    <text evidence="1">Belongs to the ABC transporter superfamily.</text>
</comment>
<dbReference type="SUPFAM" id="SSF52540">
    <property type="entry name" value="P-loop containing nucleoside triphosphate hydrolases"/>
    <property type="match status" value="1"/>
</dbReference>
<dbReference type="GO" id="GO:0005524">
    <property type="term" value="F:ATP binding"/>
    <property type="evidence" value="ECO:0007669"/>
    <property type="project" value="UniProtKB-KW"/>
</dbReference>